<reference evidence="2" key="1">
    <citation type="submission" date="2021-01" db="EMBL/GenBank/DDBJ databases">
        <authorList>
            <person name="Corre E."/>
            <person name="Pelletier E."/>
            <person name="Niang G."/>
            <person name="Scheremetjew M."/>
            <person name="Finn R."/>
            <person name="Kale V."/>
            <person name="Holt S."/>
            <person name="Cochrane G."/>
            <person name="Meng A."/>
            <person name="Brown T."/>
            <person name="Cohen L."/>
        </authorList>
    </citation>
    <scope>NUCLEOTIDE SEQUENCE</scope>
    <source>
        <strain evidence="2">CCMP3105</strain>
    </source>
</reference>
<dbReference type="AlphaFoldDB" id="A0A7S4T6T4"/>
<organism evidence="2">
    <name type="scientific">Alexandrium monilatum</name>
    <dbReference type="NCBI Taxonomy" id="311494"/>
    <lineage>
        <taxon>Eukaryota</taxon>
        <taxon>Sar</taxon>
        <taxon>Alveolata</taxon>
        <taxon>Dinophyceae</taxon>
        <taxon>Gonyaulacales</taxon>
        <taxon>Pyrocystaceae</taxon>
        <taxon>Alexandrium</taxon>
    </lineage>
</organism>
<dbReference type="SUPFAM" id="SSF50729">
    <property type="entry name" value="PH domain-like"/>
    <property type="match status" value="1"/>
</dbReference>
<dbReference type="Gene3D" id="2.30.29.30">
    <property type="entry name" value="Pleckstrin-homology domain (PH domain)/Phosphotyrosine-binding domain (PTB)"/>
    <property type="match status" value="1"/>
</dbReference>
<proteinExistence type="predicted"/>
<dbReference type="EMBL" id="HBNR01088271">
    <property type="protein sequence ID" value="CAE4666570.1"/>
    <property type="molecule type" value="Transcribed_RNA"/>
</dbReference>
<feature type="compositionally biased region" description="Pro residues" evidence="1">
    <location>
        <begin position="384"/>
        <end position="396"/>
    </location>
</feature>
<evidence type="ECO:0008006" key="3">
    <source>
        <dbReference type="Google" id="ProtNLM"/>
    </source>
</evidence>
<name>A0A7S4T6T4_9DINO</name>
<evidence type="ECO:0000313" key="2">
    <source>
        <dbReference type="EMBL" id="CAE4666570.1"/>
    </source>
</evidence>
<feature type="compositionally biased region" description="Basic and acidic residues" evidence="1">
    <location>
        <begin position="198"/>
        <end position="207"/>
    </location>
</feature>
<feature type="region of interest" description="Disordered" evidence="1">
    <location>
        <begin position="196"/>
        <end position="240"/>
    </location>
</feature>
<feature type="region of interest" description="Disordered" evidence="1">
    <location>
        <begin position="349"/>
        <end position="405"/>
    </location>
</feature>
<dbReference type="InterPro" id="IPR011993">
    <property type="entry name" value="PH-like_dom_sf"/>
</dbReference>
<feature type="region of interest" description="Disordered" evidence="1">
    <location>
        <begin position="70"/>
        <end position="132"/>
    </location>
</feature>
<evidence type="ECO:0000256" key="1">
    <source>
        <dbReference type="SAM" id="MobiDB-lite"/>
    </source>
</evidence>
<protein>
    <recommendedName>
        <fullName evidence="3">PH domain-containing protein</fullName>
    </recommendedName>
</protein>
<feature type="compositionally biased region" description="Basic residues" evidence="1">
    <location>
        <begin position="87"/>
        <end position="96"/>
    </location>
</feature>
<accession>A0A7S4T6T4</accession>
<sequence>MEAVAGCALLCICSNGVAYRWSRNLDDRRTNAGVQAGEEVVAEHVHGDWVRCEEGWLPLQIAGVQKFEVMHGPAPPSSRRPTAAHRPCARSRRAARRGGQDADGEAPHAGTAVVDGAGDQPRAWQSQQEWELAQGARETLPTDTHQGFQAIALADTVILQGFAVKHHGFATLGDRHEETQPAWAGAAWDRWRGQLAPRRSEAAEPRRGSSARKVSQQRSHPEARVPVPRPSVVKVQRQQAQTDLDPHVFDLAPAESCDGCGCTTLPQTAVAEEAEAAAVESTALAECRAACKAERRRLASRFRALAERVGLEAPEELLRRAEEDPLAPQKGKLLVKYAELSLALQSLEQTPDEQRSALDVPVVTRREQEEHPLESRTKAEDNLPSPPPERSAPPHEAPPEPSHEAKITPAADWDISSVSTASSQALPRQEELSETWPSLSSMVPRPLSGTWPSLSTEAAASGAGLSQHGASCAAGILREGWAAKQSQHVGFWRRRWMVLHADGHIACFLAPDRFAETACFKIVGGVVCRERGAQGPVVLSVTYPSKWRALLNRPRQGTSRTTSLIFDAGIENGSWWRALQEALPDPQSHVESGRECAQ</sequence>
<feature type="compositionally biased region" description="Basic and acidic residues" evidence="1">
    <location>
        <begin position="364"/>
        <end position="381"/>
    </location>
</feature>
<gene>
    <name evidence="2" type="ORF">AMON00008_LOCUS63261</name>
</gene>
<feature type="region of interest" description="Disordered" evidence="1">
    <location>
        <begin position="418"/>
        <end position="443"/>
    </location>
</feature>
<feature type="compositionally biased region" description="Low complexity" evidence="1">
    <location>
        <begin position="224"/>
        <end position="239"/>
    </location>
</feature>